<dbReference type="OrthoDB" id="505607at2759"/>
<evidence type="ECO:0000313" key="3">
    <source>
        <dbReference type="EMBL" id="KAG8461514.1"/>
    </source>
</evidence>
<accession>A0A8J6C5Z3</accession>
<feature type="signal peptide" evidence="1">
    <location>
        <begin position="1"/>
        <end position="31"/>
    </location>
</feature>
<sequence length="359" mass="37887">MMTVSTSARGGAELGLAFFAVTALLFQPAGGAHEGERIARHNVSLCRRRTRYSARPCSTTAPCPELAARATPRTTTSLPNATTCVRWFAAQAANARAARLFGAARSTDDRPALMMVGDSITEELAGTKMGWPAARSDGVPEALARILGHDFATLALGISGDQTQHLLWRLRHGEMSRALATGPSAPASIVSVLIGTNNLAYGHSPTDVLDGIRAVADEVLAQSARALLAINALLPRADGRKQARPSSSWFCPLRCGLAGAAPRPLSLLVDEVNAGLPALVDALRAAHPRRTVRLVDCAKVLLDPAADGRADAHGFAPVLEALVPDLLHPNAAGFERILACQRRAFAALMLTREQLQASN</sequence>
<dbReference type="InterPro" id="IPR013830">
    <property type="entry name" value="SGNH_hydro"/>
</dbReference>
<evidence type="ECO:0000313" key="4">
    <source>
        <dbReference type="Proteomes" id="UP000751190"/>
    </source>
</evidence>
<dbReference type="Gene3D" id="3.40.50.1110">
    <property type="entry name" value="SGNH hydrolase"/>
    <property type="match status" value="1"/>
</dbReference>
<evidence type="ECO:0000259" key="2">
    <source>
        <dbReference type="Pfam" id="PF13472"/>
    </source>
</evidence>
<dbReference type="InterPro" id="IPR036514">
    <property type="entry name" value="SGNH_hydro_sf"/>
</dbReference>
<dbReference type="Proteomes" id="UP000751190">
    <property type="component" value="Unassembled WGS sequence"/>
</dbReference>
<comment type="caution">
    <text evidence="3">The sequence shown here is derived from an EMBL/GenBank/DDBJ whole genome shotgun (WGS) entry which is preliminary data.</text>
</comment>
<reference evidence="3" key="1">
    <citation type="submission" date="2021-05" db="EMBL/GenBank/DDBJ databases">
        <title>The genome of the haptophyte Pavlova lutheri (Diacronema luteri, Pavlovales) - a model for lipid biosynthesis in eukaryotic algae.</title>
        <authorList>
            <person name="Hulatt C.J."/>
            <person name="Posewitz M.C."/>
        </authorList>
    </citation>
    <scope>NUCLEOTIDE SEQUENCE</scope>
    <source>
        <strain evidence="3">NIVA-4/92</strain>
    </source>
</reference>
<name>A0A8J6C5Z3_DIALT</name>
<dbReference type="Pfam" id="PF13472">
    <property type="entry name" value="Lipase_GDSL_2"/>
    <property type="match status" value="1"/>
</dbReference>
<dbReference type="OMA" id="CRRRTRY"/>
<keyword evidence="4" id="KW-1185">Reference proteome</keyword>
<organism evidence="3 4">
    <name type="scientific">Diacronema lutheri</name>
    <name type="common">Unicellular marine alga</name>
    <name type="synonym">Monochrysis lutheri</name>
    <dbReference type="NCBI Taxonomy" id="2081491"/>
    <lineage>
        <taxon>Eukaryota</taxon>
        <taxon>Haptista</taxon>
        <taxon>Haptophyta</taxon>
        <taxon>Pavlovophyceae</taxon>
        <taxon>Pavlovales</taxon>
        <taxon>Pavlovaceae</taxon>
        <taxon>Diacronema</taxon>
    </lineage>
</organism>
<gene>
    <name evidence="3" type="ORF">KFE25_001118</name>
</gene>
<dbReference type="AlphaFoldDB" id="A0A8J6C5Z3"/>
<dbReference type="EMBL" id="JAGTXO010000025">
    <property type="protein sequence ID" value="KAG8461514.1"/>
    <property type="molecule type" value="Genomic_DNA"/>
</dbReference>
<evidence type="ECO:0000256" key="1">
    <source>
        <dbReference type="SAM" id="SignalP"/>
    </source>
</evidence>
<dbReference type="SUPFAM" id="SSF52266">
    <property type="entry name" value="SGNH hydrolase"/>
    <property type="match status" value="1"/>
</dbReference>
<feature type="chain" id="PRO_5035148165" description="SGNH hydrolase-type esterase domain-containing protein" evidence="1">
    <location>
        <begin position="32"/>
        <end position="359"/>
    </location>
</feature>
<protein>
    <recommendedName>
        <fullName evidence="2">SGNH hydrolase-type esterase domain-containing protein</fullName>
    </recommendedName>
</protein>
<keyword evidence="1" id="KW-0732">Signal</keyword>
<feature type="domain" description="SGNH hydrolase-type esterase" evidence="2">
    <location>
        <begin position="116"/>
        <end position="335"/>
    </location>
</feature>
<proteinExistence type="predicted"/>